<organism evidence="1 2">
    <name type="scientific">Cereibacter sphaeroides</name>
    <name type="common">Rhodobacter sphaeroides</name>
    <dbReference type="NCBI Taxonomy" id="1063"/>
    <lineage>
        <taxon>Bacteria</taxon>
        <taxon>Pseudomonadati</taxon>
        <taxon>Pseudomonadota</taxon>
        <taxon>Alphaproteobacteria</taxon>
        <taxon>Rhodobacterales</taxon>
        <taxon>Paracoccaceae</taxon>
        <taxon>Cereibacter</taxon>
    </lineage>
</organism>
<dbReference type="Pfam" id="PF04891">
    <property type="entry name" value="NifQ"/>
    <property type="match status" value="1"/>
</dbReference>
<dbReference type="GO" id="GO:0009399">
    <property type="term" value="P:nitrogen fixation"/>
    <property type="evidence" value="ECO:0007669"/>
    <property type="project" value="InterPro"/>
</dbReference>
<evidence type="ECO:0000313" key="1">
    <source>
        <dbReference type="EMBL" id="RHZ93901.1"/>
    </source>
</evidence>
<gene>
    <name evidence="1" type="ORF">D1114_13840</name>
</gene>
<dbReference type="EMBL" id="QWGP01000015">
    <property type="protein sequence ID" value="RHZ93901.1"/>
    <property type="molecule type" value="Genomic_DNA"/>
</dbReference>
<dbReference type="AlphaFoldDB" id="A0AAX1UK86"/>
<name>A0AAX1UK86_CERSP</name>
<sequence length="179" mass="19676">MNQWSADLFTGAAADRADMAAILAHALREQAAGRGELCDLLGLEPAALEALVARWCPGLTLPALSQPGPLPLEQSDLATLLLWRGGRTSDEARWLAAILARRALEASHLWEDLGLPSRGHLGRLIERHFPRLHAANTRNMRWKRFFYRQICTDHGGTMCLAPNCEACAEQPLCFGPDAD</sequence>
<protein>
    <submittedName>
        <fullName evidence="1">Nitrogen fixation protein NifQ</fullName>
    </submittedName>
</protein>
<reference evidence="1 2" key="1">
    <citation type="submission" date="2018-08" db="EMBL/GenBank/DDBJ databases">
        <title>Draft genome sequence of Rhodobacter sphaeroides FY.</title>
        <authorList>
            <person name="Rayyan A."/>
            <person name="Meyer T.E."/>
            <person name="Kyndt J.A."/>
        </authorList>
    </citation>
    <scope>NUCLEOTIDE SEQUENCE [LARGE SCALE GENOMIC DNA]</scope>
    <source>
        <strain evidence="1 2">FY</strain>
    </source>
</reference>
<dbReference type="GO" id="GO:0030151">
    <property type="term" value="F:molybdenum ion binding"/>
    <property type="evidence" value="ECO:0007669"/>
    <property type="project" value="InterPro"/>
</dbReference>
<dbReference type="InterPro" id="IPR006975">
    <property type="entry name" value="NifQ"/>
</dbReference>
<proteinExistence type="predicted"/>
<dbReference type="Proteomes" id="UP000266305">
    <property type="component" value="Unassembled WGS sequence"/>
</dbReference>
<accession>A0AAX1UK86</accession>
<comment type="caution">
    <text evidence="1">The sequence shown here is derived from an EMBL/GenBank/DDBJ whole genome shotgun (WGS) entry which is preliminary data.</text>
</comment>
<evidence type="ECO:0000313" key="2">
    <source>
        <dbReference type="Proteomes" id="UP000266305"/>
    </source>
</evidence>
<dbReference type="RefSeq" id="WP_089258071.1">
    <property type="nucleotide sequence ID" value="NZ_CP033434.1"/>
</dbReference>